<dbReference type="RefSeq" id="WP_370717721.1">
    <property type="nucleotide sequence ID" value="NZ_JBGGTQ010000002.1"/>
</dbReference>
<dbReference type="Gene3D" id="3.40.50.1820">
    <property type="entry name" value="alpha/beta hydrolase"/>
    <property type="match status" value="1"/>
</dbReference>
<dbReference type="Proteomes" id="UP001566476">
    <property type="component" value="Unassembled WGS sequence"/>
</dbReference>
<dbReference type="InterPro" id="IPR029058">
    <property type="entry name" value="AB_hydrolase_fold"/>
</dbReference>
<evidence type="ECO:0000256" key="2">
    <source>
        <dbReference type="ARBA" id="ARBA00022801"/>
    </source>
</evidence>
<name>A0ABV4HZ47_9ACTN</name>
<dbReference type="PANTHER" id="PTHR43037:SF5">
    <property type="entry name" value="FERULOYL ESTERASE"/>
    <property type="match status" value="1"/>
</dbReference>
<keyword evidence="5" id="KW-1185">Reference proteome</keyword>
<reference evidence="4 5" key="1">
    <citation type="submission" date="2024-07" db="EMBL/GenBank/DDBJ databases">
        <authorList>
            <person name="Thanompreechachai J."/>
            <person name="Duangmal K."/>
        </authorList>
    </citation>
    <scope>NUCLEOTIDE SEQUENCE [LARGE SCALE GENOMIC DNA]</scope>
    <source>
        <strain evidence="4 5">TBRC 1896</strain>
    </source>
</reference>
<dbReference type="InterPro" id="IPR006311">
    <property type="entry name" value="TAT_signal"/>
</dbReference>
<evidence type="ECO:0000313" key="4">
    <source>
        <dbReference type="EMBL" id="MEZ0491692.1"/>
    </source>
</evidence>
<proteinExistence type="predicted"/>
<keyword evidence="1 3" id="KW-0732">Signal</keyword>
<dbReference type="PANTHER" id="PTHR43037">
    <property type="entry name" value="UNNAMED PRODUCT-RELATED"/>
    <property type="match status" value="1"/>
</dbReference>
<dbReference type="SUPFAM" id="SSF53474">
    <property type="entry name" value="alpha/beta-Hydrolases"/>
    <property type="match status" value="1"/>
</dbReference>
<feature type="signal peptide" evidence="3">
    <location>
        <begin position="1"/>
        <end position="27"/>
    </location>
</feature>
<comment type="caution">
    <text evidence="4">The sequence shown here is derived from an EMBL/GenBank/DDBJ whole genome shotgun (WGS) entry which is preliminary data.</text>
</comment>
<evidence type="ECO:0000256" key="3">
    <source>
        <dbReference type="SAM" id="SignalP"/>
    </source>
</evidence>
<sequence length="340" mass="34809">MSRRTPLALAAAAVGLVAVSTVSSAGAAPADPAARTVGCTSTVPPGTHSVPIRFAGGTTEVQVFVPSHRPARVPLVLDLHGSGSNGPAQSGISDLASVAEREGFLVANPTAAVELPPSDPPLPGGGWAWNVPGVPTTAGQLPPPDARDDVAFLAAVVDQLGAAACVDTRRTYATGYSGGGRMASALACELSDRIAAIAPVAGLRAGRPAPDEPSVPEVQSCTPREPVAVLTFHGDADGVNPYGGSDDLRWGYSAPVAVQTWARLNDCRTGPVRTALTEHVSLTTYARCAGGADVEFQRITGGGHTWPGADEPEGPLGPITQEVDASETMWQFFEAHPKHV</sequence>
<gene>
    <name evidence="4" type="ORF">AB2L28_05520</name>
</gene>
<accession>A0ABV4HZ47</accession>
<keyword evidence="2" id="KW-0378">Hydrolase</keyword>
<protein>
    <submittedName>
        <fullName evidence="4">PHB depolymerase family esterase</fullName>
    </submittedName>
</protein>
<dbReference type="EMBL" id="JBGGTQ010000002">
    <property type="protein sequence ID" value="MEZ0491692.1"/>
    <property type="molecule type" value="Genomic_DNA"/>
</dbReference>
<feature type="chain" id="PRO_5045494026" evidence="3">
    <location>
        <begin position="28"/>
        <end position="340"/>
    </location>
</feature>
<dbReference type="PROSITE" id="PS51318">
    <property type="entry name" value="TAT"/>
    <property type="match status" value="1"/>
</dbReference>
<evidence type="ECO:0000313" key="5">
    <source>
        <dbReference type="Proteomes" id="UP001566476"/>
    </source>
</evidence>
<organism evidence="4 5">
    <name type="scientific">Kineococcus mangrovi</name>
    <dbReference type="NCBI Taxonomy" id="1660183"/>
    <lineage>
        <taxon>Bacteria</taxon>
        <taxon>Bacillati</taxon>
        <taxon>Actinomycetota</taxon>
        <taxon>Actinomycetes</taxon>
        <taxon>Kineosporiales</taxon>
        <taxon>Kineosporiaceae</taxon>
        <taxon>Kineococcus</taxon>
    </lineage>
</organism>
<evidence type="ECO:0000256" key="1">
    <source>
        <dbReference type="ARBA" id="ARBA00022729"/>
    </source>
</evidence>
<dbReference type="InterPro" id="IPR050955">
    <property type="entry name" value="Plant_Biomass_Hydrol_Est"/>
</dbReference>